<name>A0A0A9EN85_ARUDO</name>
<reference evidence="1" key="2">
    <citation type="journal article" date="2015" name="Data Brief">
        <title>Shoot transcriptome of the giant reed, Arundo donax.</title>
        <authorList>
            <person name="Barrero R.A."/>
            <person name="Guerrero F.D."/>
            <person name="Moolhuijzen P."/>
            <person name="Goolsby J.A."/>
            <person name="Tidwell J."/>
            <person name="Bellgard S.E."/>
            <person name="Bellgard M.I."/>
        </authorList>
    </citation>
    <scope>NUCLEOTIDE SEQUENCE</scope>
    <source>
        <tissue evidence="1">Shoot tissue taken approximately 20 cm above the soil surface</tissue>
    </source>
</reference>
<protein>
    <submittedName>
        <fullName evidence="1">Uncharacterized protein</fullName>
    </submittedName>
</protein>
<reference evidence="1" key="1">
    <citation type="submission" date="2014-09" db="EMBL/GenBank/DDBJ databases">
        <authorList>
            <person name="Magalhaes I.L.F."/>
            <person name="Oliveira U."/>
            <person name="Santos F.R."/>
            <person name="Vidigal T.H.D.A."/>
            <person name="Brescovit A.D."/>
            <person name="Santos A.J."/>
        </authorList>
    </citation>
    <scope>NUCLEOTIDE SEQUENCE</scope>
    <source>
        <tissue evidence="1">Shoot tissue taken approximately 20 cm above the soil surface</tissue>
    </source>
</reference>
<accession>A0A0A9EN85</accession>
<dbReference type="AlphaFoldDB" id="A0A0A9EN85"/>
<proteinExistence type="predicted"/>
<organism evidence="1">
    <name type="scientific">Arundo donax</name>
    <name type="common">Giant reed</name>
    <name type="synonym">Donax arundinaceus</name>
    <dbReference type="NCBI Taxonomy" id="35708"/>
    <lineage>
        <taxon>Eukaryota</taxon>
        <taxon>Viridiplantae</taxon>
        <taxon>Streptophyta</taxon>
        <taxon>Embryophyta</taxon>
        <taxon>Tracheophyta</taxon>
        <taxon>Spermatophyta</taxon>
        <taxon>Magnoliopsida</taxon>
        <taxon>Liliopsida</taxon>
        <taxon>Poales</taxon>
        <taxon>Poaceae</taxon>
        <taxon>PACMAD clade</taxon>
        <taxon>Arundinoideae</taxon>
        <taxon>Arundineae</taxon>
        <taxon>Arundo</taxon>
    </lineage>
</organism>
<evidence type="ECO:0000313" key="1">
    <source>
        <dbReference type="EMBL" id="JAE01557.1"/>
    </source>
</evidence>
<sequence length="47" mass="5299">MGMAALFIVKDGPTTETSLLPPPMDTRTFDHDDNLALNEFYLKTKEI</sequence>
<dbReference type="EMBL" id="GBRH01196339">
    <property type="protein sequence ID" value="JAE01557.1"/>
    <property type="molecule type" value="Transcribed_RNA"/>
</dbReference>